<feature type="transmembrane region" description="Helical" evidence="1">
    <location>
        <begin position="87"/>
        <end position="104"/>
    </location>
</feature>
<organism evidence="2">
    <name type="scientific">Cacopsylla melanoneura</name>
    <dbReference type="NCBI Taxonomy" id="428564"/>
    <lineage>
        <taxon>Eukaryota</taxon>
        <taxon>Metazoa</taxon>
        <taxon>Ecdysozoa</taxon>
        <taxon>Arthropoda</taxon>
        <taxon>Hexapoda</taxon>
        <taxon>Insecta</taxon>
        <taxon>Pterygota</taxon>
        <taxon>Neoptera</taxon>
        <taxon>Paraneoptera</taxon>
        <taxon>Hemiptera</taxon>
        <taxon>Sternorrhyncha</taxon>
        <taxon>Psylloidea</taxon>
        <taxon>Psyllidae</taxon>
        <taxon>Psyllinae</taxon>
        <taxon>Cacopsylla</taxon>
    </lineage>
</organism>
<evidence type="ECO:0000256" key="1">
    <source>
        <dbReference type="SAM" id="Phobius"/>
    </source>
</evidence>
<reference evidence="2" key="1">
    <citation type="submission" date="2021-05" db="EMBL/GenBank/DDBJ databases">
        <authorList>
            <person name="Alioto T."/>
            <person name="Alioto T."/>
            <person name="Gomez Garrido J."/>
        </authorList>
    </citation>
    <scope>NUCLEOTIDE SEQUENCE</scope>
</reference>
<name>A0A8D8XHM6_9HEMI</name>
<accession>A0A8D8XHM6</accession>
<keyword evidence="1" id="KW-0472">Membrane</keyword>
<dbReference type="EMBL" id="HBUF01322538">
    <property type="protein sequence ID" value="CAG6695268.1"/>
    <property type="molecule type" value="Transcribed_RNA"/>
</dbReference>
<sequence>MFQVLVYTVYLLLKSTFIVAHFNQILSLQDHIMVSFYDVRYALLILFLLPYTVDELKYELFLILTEQDFTTRLQTRWTQKSHPRLSLLRKFVFWWMVEMVVYHFTPGYSLKVIAYAVYSLEALLEVLIY</sequence>
<protein>
    <submittedName>
        <fullName evidence="2">Uncharacterized protein</fullName>
    </submittedName>
</protein>
<keyword evidence="1" id="KW-0812">Transmembrane</keyword>
<dbReference type="EMBL" id="HBUF01322539">
    <property type="protein sequence ID" value="CAG6695269.1"/>
    <property type="molecule type" value="Transcribed_RNA"/>
</dbReference>
<dbReference type="AlphaFoldDB" id="A0A8D8XHM6"/>
<dbReference type="EMBL" id="HBUF01644551">
    <property type="protein sequence ID" value="CAG6785599.1"/>
    <property type="molecule type" value="Transcribed_RNA"/>
</dbReference>
<evidence type="ECO:0000313" key="2">
    <source>
        <dbReference type="EMBL" id="CAG6695269.1"/>
    </source>
</evidence>
<keyword evidence="1" id="KW-1133">Transmembrane helix</keyword>
<feature type="transmembrane region" description="Helical" evidence="1">
    <location>
        <begin position="7"/>
        <end position="26"/>
    </location>
</feature>
<proteinExistence type="predicted"/>
<feature type="transmembrane region" description="Helical" evidence="1">
    <location>
        <begin position="32"/>
        <end position="53"/>
    </location>
</feature>